<evidence type="ECO:0000313" key="2">
    <source>
        <dbReference type="Proteomes" id="UP001523230"/>
    </source>
</evidence>
<name>A0ABD4TCF3_9EURY</name>
<dbReference type="SUPFAM" id="SSF52091">
    <property type="entry name" value="SpoIIaa-like"/>
    <property type="match status" value="1"/>
</dbReference>
<dbReference type="AlphaFoldDB" id="A0ABD4TCF3"/>
<reference evidence="1 2" key="1">
    <citation type="submission" date="2018-05" db="EMBL/GenBank/DDBJ databases">
        <title>Isolation and characterization of genus Methanoculleus species and their viruses from deep sea marine sediment offshore southwestern Taiwan.</title>
        <authorList>
            <person name="Wei W.-H."/>
            <person name="Chen W.-C."/>
            <person name="Lai M.-C."/>
            <person name="Chen S.-C."/>
        </authorList>
    </citation>
    <scope>NUCLEOTIDE SEQUENCE [LARGE SCALE GENOMIC DNA]</scope>
    <source>
        <strain evidence="1 2">CWC-02</strain>
    </source>
</reference>
<dbReference type="Proteomes" id="UP001523230">
    <property type="component" value="Unassembled WGS sequence"/>
</dbReference>
<dbReference type="InterPro" id="IPR036513">
    <property type="entry name" value="STAS_dom_sf"/>
</dbReference>
<keyword evidence="2" id="KW-1185">Reference proteome</keyword>
<dbReference type="Gene3D" id="3.40.50.10600">
    <property type="entry name" value="SpoIIaa-like domains"/>
    <property type="match status" value="1"/>
</dbReference>
<dbReference type="InterPro" id="IPR038396">
    <property type="entry name" value="SpoIIAA-like_sf"/>
</dbReference>
<proteinExistence type="predicted"/>
<dbReference type="Pfam" id="PF11964">
    <property type="entry name" value="SpoIIAA-like"/>
    <property type="match status" value="1"/>
</dbReference>
<dbReference type="EMBL" id="QFDM01000001">
    <property type="protein sequence ID" value="MCM2465032.1"/>
    <property type="molecule type" value="Genomic_DNA"/>
</dbReference>
<dbReference type="RefSeq" id="WP_250986284.1">
    <property type="nucleotide sequence ID" value="NZ_QFDM01000001.1"/>
</dbReference>
<protein>
    <submittedName>
        <fullName evidence="1">STAS/SEC14 domain-containing protein</fullName>
    </submittedName>
</protein>
<evidence type="ECO:0000313" key="1">
    <source>
        <dbReference type="EMBL" id="MCM2465032.1"/>
    </source>
</evidence>
<dbReference type="InterPro" id="IPR021866">
    <property type="entry name" value="SpoIIAA-like"/>
</dbReference>
<accession>A0ABD4TCF3</accession>
<gene>
    <name evidence="1" type="ORF">DIC75_01655</name>
</gene>
<comment type="caution">
    <text evidence="1">The sequence shown here is derived from an EMBL/GenBank/DDBJ whole genome shotgun (WGS) entry which is preliminary data.</text>
</comment>
<sequence length="133" mass="15127">MLEQMKTGAGDVVGFRFDGEMTAKDYDGTLIPALEAVEKGHPILRILFHIVNFHGWKPHGHWETLKDWPGMEKVDRIAIVGGEKWEEWMNHLPGLFVGFFGIDVRYFTEGHLDAALDWLRKPIAAKEAAVEVE</sequence>
<organism evidence="1 2">
    <name type="scientific">Methanoculleus oceani</name>
    <dbReference type="NCBI Taxonomy" id="2184756"/>
    <lineage>
        <taxon>Archaea</taxon>
        <taxon>Methanobacteriati</taxon>
        <taxon>Methanobacteriota</taxon>
        <taxon>Stenosarchaea group</taxon>
        <taxon>Methanomicrobia</taxon>
        <taxon>Methanomicrobiales</taxon>
        <taxon>Methanomicrobiaceae</taxon>
        <taxon>Methanoculleus</taxon>
    </lineage>
</organism>